<evidence type="ECO:0000313" key="3">
    <source>
        <dbReference type="Proteomes" id="UP000030445"/>
    </source>
</evidence>
<gene>
    <name evidence="2" type="ORF">EU96_1764</name>
</gene>
<dbReference type="Proteomes" id="UP000030445">
    <property type="component" value="Unassembled WGS sequence"/>
</dbReference>
<dbReference type="eggNOG" id="COG3659">
    <property type="taxonomic scope" value="Bacteria"/>
</dbReference>
<comment type="caution">
    <text evidence="2">The sequence shown here is derived from an EMBL/GenBank/DDBJ whole genome shotgun (WGS) entry which is preliminary data.</text>
</comment>
<evidence type="ECO:0000313" key="2">
    <source>
        <dbReference type="EMBL" id="KGF97123.1"/>
    </source>
</evidence>
<keyword evidence="1" id="KW-0732">Signal</keyword>
<accession>A0A0A2A9N1</accession>
<protein>
    <submittedName>
        <fullName evidence="2">Porin-like</fullName>
    </submittedName>
</protein>
<evidence type="ECO:0000256" key="1">
    <source>
        <dbReference type="SAM" id="SignalP"/>
    </source>
</evidence>
<reference evidence="3" key="1">
    <citation type="journal article" date="2014" name="Sci. Data">
        <title>Genomes of diverse isolates of the marine cyanobacterium Prochlorococcus.</title>
        <authorList>
            <person name="Biller S."/>
            <person name="Berube P."/>
            <person name="Thompson J."/>
            <person name="Kelly L."/>
            <person name="Roggensack S."/>
            <person name="Awad L."/>
            <person name="Roache-Johnson K."/>
            <person name="Ding H."/>
            <person name="Giovannoni S.J."/>
            <person name="Moore L.R."/>
            <person name="Chisholm S.W."/>
        </authorList>
    </citation>
    <scope>NUCLEOTIDE SEQUENCE [LARGE SCALE GENOMIC DNA]</scope>
    <source>
        <strain evidence="3">MIT 9302</strain>
    </source>
</reference>
<organism evidence="2 3">
    <name type="scientific">Prochlorococcus marinus str. MIT 9302</name>
    <dbReference type="NCBI Taxonomy" id="74545"/>
    <lineage>
        <taxon>Bacteria</taxon>
        <taxon>Bacillati</taxon>
        <taxon>Cyanobacteriota</taxon>
        <taxon>Cyanophyceae</taxon>
        <taxon>Synechococcales</taxon>
        <taxon>Prochlorococcaceae</taxon>
        <taxon>Prochlorococcus</taxon>
    </lineage>
</organism>
<dbReference type="AlphaFoldDB" id="A0A0A2A9N1"/>
<sequence>MRKFVKLFKSLLVTSAFLALLAPITATASEINIDEMNSYVRKKSSSKKQFNSQSFSKDIVKINESVERIDSGINEFEAGSFSETTTMSGTASYQIGGVTGSEITEAITSTYSIKTDLNTSFTGEDNLYVGIETGNSSALNDFDLESSVVGGDNLNVASMYYQFPLGEFQIAVGPELDSDDLMPTKTSAYSDKFFFESQYGLKSNFFASRGTGAGVAVARTFDGGLNASASIIGTGASTNSGILTAEGIDVSTLSLGYDADNFGGGIIFQNSDSICTLVNDFIVELCNDYGISAILDEGYSATTIGGYYSPDEKLKFSITSSFLDPSISGTRIDTIQDFQFAVDREWGDGTLHASYKTYPFYKVPDLNGDRIQQDDLGSFVEVYYTYNVNDSLTLRPGVSITMPIQDADDIAAGNDDLAFSLIERTAIGVGATFKF</sequence>
<feature type="signal peptide" evidence="1">
    <location>
        <begin position="1"/>
        <end position="28"/>
    </location>
</feature>
<proteinExistence type="predicted"/>
<name>A0A0A2A9N1_PROMR</name>
<feature type="chain" id="PRO_5001985222" evidence="1">
    <location>
        <begin position="29"/>
        <end position="435"/>
    </location>
</feature>
<dbReference type="STRING" id="74545.EU96_1764"/>
<dbReference type="EMBL" id="JNAM01000011">
    <property type="protein sequence ID" value="KGF97123.1"/>
    <property type="molecule type" value="Genomic_DNA"/>
</dbReference>
<dbReference type="SUPFAM" id="SSF56935">
    <property type="entry name" value="Porins"/>
    <property type="match status" value="1"/>
</dbReference>